<dbReference type="EMBL" id="WTUZ01000007">
    <property type="protein sequence ID" value="MZQ81095.1"/>
    <property type="molecule type" value="Genomic_DNA"/>
</dbReference>
<dbReference type="AlphaFoldDB" id="A0A6L8USM1"/>
<organism evidence="1 2">
    <name type="scientific">Paenibacillus silvestris</name>
    <dbReference type="NCBI Taxonomy" id="2606219"/>
    <lineage>
        <taxon>Bacteria</taxon>
        <taxon>Bacillati</taxon>
        <taxon>Bacillota</taxon>
        <taxon>Bacilli</taxon>
        <taxon>Bacillales</taxon>
        <taxon>Paenibacillaceae</taxon>
        <taxon>Paenibacillus</taxon>
    </lineage>
</organism>
<dbReference type="Proteomes" id="UP000481087">
    <property type="component" value="Unassembled WGS sequence"/>
</dbReference>
<name>A0A6L8USM1_9BACL</name>
<reference evidence="1 2" key="1">
    <citation type="submission" date="2019-12" db="EMBL/GenBank/DDBJ databases">
        <title>Paenibacillus sp. nov. sp. isolated from soil.</title>
        <authorList>
            <person name="Kim J."/>
            <person name="Jeong S.E."/>
            <person name="Jung H.S."/>
            <person name="Jeon C.O."/>
        </authorList>
    </citation>
    <scope>NUCLEOTIDE SEQUENCE [LARGE SCALE GENOMIC DNA]</scope>
    <source>
        <strain evidence="1 2">5J-6</strain>
    </source>
</reference>
<comment type="caution">
    <text evidence="1">The sequence shown here is derived from an EMBL/GenBank/DDBJ whole genome shotgun (WGS) entry which is preliminary data.</text>
</comment>
<keyword evidence="2" id="KW-1185">Reference proteome</keyword>
<evidence type="ECO:0000313" key="2">
    <source>
        <dbReference type="Proteomes" id="UP000481087"/>
    </source>
</evidence>
<proteinExistence type="predicted"/>
<gene>
    <name evidence="1" type="ORF">GQF01_02965</name>
</gene>
<accession>A0A6L8USM1</accession>
<protein>
    <submittedName>
        <fullName evidence="1">Uncharacterized protein</fullName>
    </submittedName>
</protein>
<evidence type="ECO:0000313" key="1">
    <source>
        <dbReference type="EMBL" id="MZQ81095.1"/>
    </source>
</evidence>
<sequence>MKDKTPMNRVITIRSVFVLLDLDSRDSIINTINSMCINYKDLQWIYKNHQDSLLYIEFNEKKSFLNEIEDTDENAFLLERIKSDVVLQIDISGRHPGDKEVLQIVKELLSKFNGYAMDDYSDHLWTLEEIQNGTKYRELKFFDYIGWYERNHNK</sequence>